<feature type="site" description="Discriminates between blocked and unblocked aminoacyl-tRNA" evidence="7">
    <location>
        <position position="9"/>
    </location>
</feature>
<evidence type="ECO:0000256" key="7">
    <source>
        <dbReference type="HAMAP-Rule" id="MF_00083"/>
    </source>
</evidence>
<feature type="active site" description="Proton acceptor" evidence="7">
    <location>
        <position position="19"/>
    </location>
</feature>
<keyword evidence="4 7" id="KW-0694">RNA-binding</keyword>
<dbReference type="PROSITE" id="PS01196">
    <property type="entry name" value="PEPT_TRNA_HYDROL_2"/>
    <property type="match status" value="1"/>
</dbReference>
<dbReference type="Gene3D" id="3.40.50.1470">
    <property type="entry name" value="Peptidyl-tRNA hydrolase"/>
    <property type="match status" value="1"/>
</dbReference>
<comment type="function">
    <text evidence="7">Catalyzes the release of premature peptidyl moieties from peptidyl-tRNA molecules trapped in stalled 50S ribosomal subunits, and thus maintains levels of free tRNAs and 50S ribosomes.</text>
</comment>
<organism evidence="11 12">
    <name type="scientific">Microvirga thermotolerans</name>
    <dbReference type="NCBI Taxonomy" id="2651334"/>
    <lineage>
        <taxon>Bacteria</taxon>
        <taxon>Pseudomonadati</taxon>
        <taxon>Pseudomonadota</taxon>
        <taxon>Alphaproteobacteria</taxon>
        <taxon>Hyphomicrobiales</taxon>
        <taxon>Methylobacteriaceae</taxon>
        <taxon>Microvirga</taxon>
    </lineage>
</organism>
<dbReference type="FunFam" id="3.40.50.1470:FF:000001">
    <property type="entry name" value="Peptidyl-tRNA hydrolase"/>
    <property type="match status" value="1"/>
</dbReference>
<name>A0A5P9JZX1_9HYPH</name>
<evidence type="ECO:0000256" key="4">
    <source>
        <dbReference type="ARBA" id="ARBA00022884"/>
    </source>
</evidence>
<dbReference type="InterPro" id="IPR001328">
    <property type="entry name" value="Pept_tRNA_hydro"/>
</dbReference>
<dbReference type="HAMAP" id="MF_00083">
    <property type="entry name" value="Pept_tRNA_hydro_bact"/>
    <property type="match status" value="1"/>
</dbReference>
<comment type="subcellular location">
    <subcellularLocation>
        <location evidence="7">Cytoplasm</location>
    </subcellularLocation>
</comment>
<dbReference type="RefSeq" id="WP_152586924.1">
    <property type="nucleotide sequence ID" value="NZ_CP045423.1"/>
</dbReference>
<dbReference type="KEGG" id="mico:GDR74_14250"/>
<keyword evidence="2 7" id="KW-0820">tRNA-binding</keyword>
<feature type="region of interest" description="Disordered" evidence="10">
    <location>
        <begin position="190"/>
        <end position="210"/>
    </location>
</feature>
<feature type="binding site" evidence="7">
    <location>
        <position position="66"/>
    </location>
    <ligand>
        <name>tRNA</name>
        <dbReference type="ChEBI" id="CHEBI:17843"/>
    </ligand>
</feature>
<evidence type="ECO:0000256" key="6">
    <source>
        <dbReference type="ARBA" id="ARBA00050038"/>
    </source>
</evidence>
<evidence type="ECO:0000313" key="12">
    <source>
        <dbReference type="Proteomes" id="UP000325614"/>
    </source>
</evidence>
<dbReference type="GO" id="GO:0005737">
    <property type="term" value="C:cytoplasm"/>
    <property type="evidence" value="ECO:0007669"/>
    <property type="project" value="UniProtKB-SubCell"/>
</dbReference>
<dbReference type="NCBIfam" id="TIGR00447">
    <property type="entry name" value="pth"/>
    <property type="match status" value="1"/>
</dbReference>
<proteinExistence type="inferred from homology"/>
<dbReference type="PANTHER" id="PTHR17224:SF1">
    <property type="entry name" value="PEPTIDYL-TRNA HYDROLASE"/>
    <property type="match status" value="1"/>
</dbReference>
<dbReference type="AlphaFoldDB" id="A0A5P9JZX1"/>
<gene>
    <name evidence="7" type="primary">pth</name>
    <name evidence="11" type="ORF">GDR74_14250</name>
</gene>
<dbReference type="EMBL" id="CP045423">
    <property type="protein sequence ID" value="QFU17288.1"/>
    <property type="molecule type" value="Genomic_DNA"/>
</dbReference>
<evidence type="ECO:0000256" key="9">
    <source>
        <dbReference type="RuleBase" id="RU004320"/>
    </source>
</evidence>
<keyword evidence="7" id="KW-0963">Cytoplasm</keyword>
<evidence type="ECO:0000256" key="2">
    <source>
        <dbReference type="ARBA" id="ARBA00022555"/>
    </source>
</evidence>
<dbReference type="GO" id="GO:0004045">
    <property type="term" value="F:peptidyl-tRNA hydrolase activity"/>
    <property type="evidence" value="ECO:0007669"/>
    <property type="project" value="UniProtKB-UniRule"/>
</dbReference>
<dbReference type="GO" id="GO:0006515">
    <property type="term" value="P:protein quality control for misfolded or incompletely synthesized proteins"/>
    <property type="evidence" value="ECO:0007669"/>
    <property type="project" value="UniProtKB-UniRule"/>
</dbReference>
<keyword evidence="3 7" id="KW-0378">Hydrolase</keyword>
<feature type="binding site" evidence="7">
    <location>
        <position position="112"/>
    </location>
    <ligand>
        <name>tRNA</name>
        <dbReference type="ChEBI" id="CHEBI:17843"/>
    </ligand>
</feature>
<dbReference type="GO" id="GO:0072344">
    <property type="term" value="P:rescue of stalled ribosome"/>
    <property type="evidence" value="ECO:0007669"/>
    <property type="project" value="UniProtKB-UniRule"/>
</dbReference>
<sequence>MRLFVGLGNPGPRYARNRHNVGFMAVDEIARAHGASPWRRRFQGETAETAIGGERVLILKPQTYMNESGRAVAEAQRFFKIPLSDVTVFYDELDLPPAKLRVKVGGGNAGHNGLRSITAHCGNDYRRVRIGIGHPGLKPLVQSWVLGDFAKSEEPWVEDLTRAIADNAALLAKGEDASFQNRVHLAMEAKGWTDVKRPGEKAGQDKKDAG</sequence>
<evidence type="ECO:0000256" key="10">
    <source>
        <dbReference type="SAM" id="MobiDB-lite"/>
    </source>
</evidence>
<accession>A0A5P9JZX1</accession>
<dbReference type="PANTHER" id="PTHR17224">
    <property type="entry name" value="PEPTIDYL-TRNA HYDROLASE"/>
    <property type="match status" value="1"/>
</dbReference>
<comment type="similarity">
    <text evidence="5 7 9">Belongs to the PTH family.</text>
</comment>
<dbReference type="SUPFAM" id="SSF53178">
    <property type="entry name" value="Peptidyl-tRNA hydrolase-like"/>
    <property type="match status" value="1"/>
</dbReference>
<feature type="binding site" evidence="7">
    <location>
        <position position="14"/>
    </location>
    <ligand>
        <name>tRNA</name>
        <dbReference type="ChEBI" id="CHEBI:17843"/>
    </ligand>
</feature>
<comment type="catalytic activity">
    <reaction evidence="7 8">
        <text>an N-acyl-L-alpha-aminoacyl-tRNA + H2O = an N-acyl-L-amino acid + a tRNA + H(+)</text>
        <dbReference type="Rhea" id="RHEA:54448"/>
        <dbReference type="Rhea" id="RHEA-COMP:10123"/>
        <dbReference type="Rhea" id="RHEA-COMP:13883"/>
        <dbReference type="ChEBI" id="CHEBI:15377"/>
        <dbReference type="ChEBI" id="CHEBI:15378"/>
        <dbReference type="ChEBI" id="CHEBI:59874"/>
        <dbReference type="ChEBI" id="CHEBI:78442"/>
        <dbReference type="ChEBI" id="CHEBI:138191"/>
        <dbReference type="EC" id="3.1.1.29"/>
    </reaction>
</comment>
<protein>
    <recommendedName>
        <fullName evidence="6 7">Peptidyl-tRNA hydrolase</fullName>
        <shortName evidence="7">Pth</shortName>
        <ecNumber evidence="1 7">3.1.1.29</ecNumber>
    </recommendedName>
</protein>
<feature type="site" description="Stabilizes the basic form of H active site to accept a proton" evidence="7">
    <location>
        <position position="91"/>
    </location>
</feature>
<dbReference type="Proteomes" id="UP000325614">
    <property type="component" value="Chromosome"/>
</dbReference>
<dbReference type="InterPro" id="IPR036416">
    <property type="entry name" value="Pept_tRNA_hydro_sf"/>
</dbReference>
<evidence type="ECO:0000256" key="1">
    <source>
        <dbReference type="ARBA" id="ARBA00013260"/>
    </source>
</evidence>
<dbReference type="EC" id="3.1.1.29" evidence="1 7"/>
<dbReference type="CDD" id="cd00462">
    <property type="entry name" value="PTH"/>
    <property type="match status" value="1"/>
</dbReference>
<dbReference type="GO" id="GO:0000049">
    <property type="term" value="F:tRNA binding"/>
    <property type="evidence" value="ECO:0007669"/>
    <property type="project" value="UniProtKB-UniRule"/>
</dbReference>
<evidence type="ECO:0000313" key="11">
    <source>
        <dbReference type="EMBL" id="QFU17288.1"/>
    </source>
</evidence>
<evidence type="ECO:0000256" key="3">
    <source>
        <dbReference type="ARBA" id="ARBA00022801"/>
    </source>
</evidence>
<dbReference type="PROSITE" id="PS01195">
    <property type="entry name" value="PEPT_TRNA_HYDROL_1"/>
    <property type="match status" value="1"/>
</dbReference>
<comment type="subunit">
    <text evidence="7">Monomer.</text>
</comment>
<reference evidence="11 12" key="1">
    <citation type="submission" date="2019-10" db="EMBL/GenBank/DDBJ databases">
        <title>Isolation, Identification of Microvirga thermotolerans HR1, a novel thermophilic bacterium and Comparative Genomics of the genus Microvirga.</title>
        <authorList>
            <person name="Li J."/>
            <person name="Zhang W."/>
            <person name="Lin M."/>
            <person name="Wang J."/>
        </authorList>
    </citation>
    <scope>NUCLEOTIDE SEQUENCE [LARGE SCALE GENOMIC DNA]</scope>
    <source>
        <strain evidence="11 12">HR1</strain>
    </source>
</reference>
<evidence type="ECO:0000256" key="8">
    <source>
        <dbReference type="RuleBase" id="RU000673"/>
    </source>
</evidence>
<dbReference type="InterPro" id="IPR018171">
    <property type="entry name" value="Pept_tRNA_hydro_CS"/>
</dbReference>
<dbReference type="Pfam" id="PF01195">
    <property type="entry name" value="Pept_tRNA_hydro"/>
    <property type="match status" value="1"/>
</dbReference>
<feature type="binding site" evidence="7">
    <location>
        <position position="64"/>
    </location>
    <ligand>
        <name>tRNA</name>
        <dbReference type="ChEBI" id="CHEBI:17843"/>
    </ligand>
</feature>
<evidence type="ECO:0000256" key="5">
    <source>
        <dbReference type="ARBA" id="ARBA00038063"/>
    </source>
</evidence>
<keyword evidence="12" id="KW-1185">Reference proteome</keyword>
<comment type="function">
    <text evidence="7">Hydrolyzes ribosome-free peptidyl-tRNAs (with 1 or more amino acids incorporated), which drop off the ribosome during protein synthesis, or as a result of ribosome stalling.</text>
</comment>